<evidence type="ECO:0000256" key="1">
    <source>
        <dbReference type="ARBA" id="ARBA00029464"/>
    </source>
</evidence>
<protein>
    <recommendedName>
        <fullName evidence="5">Peptidase S9 prolyl oligopeptidase catalytic domain-containing protein</fullName>
    </recommendedName>
</protein>
<dbReference type="VEuPathDB" id="FungiDB:MAPG_10186"/>
<dbReference type="SUPFAM" id="SSF53474">
    <property type="entry name" value="alpha/beta-Hydrolases"/>
    <property type="match status" value="1"/>
</dbReference>
<dbReference type="Gene3D" id="3.40.50.1820">
    <property type="entry name" value="alpha/beta hydrolase"/>
    <property type="match status" value="1"/>
</dbReference>
<dbReference type="eggNOG" id="ENOG502SN53">
    <property type="taxonomic scope" value="Eukaryota"/>
</dbReference>
<dbReference type="STRING" id="644358.A0A0C4EBX4"/>
<evidence type="ECO:0000313" key="4">
    <source>
        <dbReference type="Proteomes" id="UP000011715"/>
    </source>
</evidence>
<dbReference type="InterPro" id="IPR051411">
    <property type="entry name" value="Polyketide_trans_af380"/>
</dbReference>
<reference evidence="4" key="1">
    <citation type="submission" date="2010-05" db="EMBL/GenBank/DDBJ databases">
        <title>The genome sequence of Magnaporthe poae strain ATCC 64411.</title>
        <authorList>
            <person name="Ma L.-J."/>
            <person name="Dead R."/>
            <person name="Young S."/>
            <person name="Zeng Q."/>
            <person name="Koehrsen M."/>
            <person name="Alvarado L."/>
            <person name="Berlin A."/>
            <person name="Chapman S.B."/>
            <person name="Chen Z."/>
            <person name="Freedman E."/>
            <person name="Gellesch M."/>
            <person name="Goldberg J."/>
            <person name="Griggs A."/>
            <person name="Gujja S."/>
            <person name="Heilman E.R."/>
            <person name="Heiman D."/>
            <person name="Hepburn T."/>
            <person name="Howarth C."/>
            <person name="Jen D."/>
            <person name="Larson L."/>
            <person name="Mehta T."/>
            <person name="Neiman D."/>
            <person name="Pearson M."/>
            <person name="Roberts A."/>
            <person name="Saif S."/>
            <person name="Shea T."/>
            <person name="Shenoy N."/>
            <person name="Sisk P."/>
            <person name="Stolte C."/>
            <person name="Sykes S."/>
            <person name="Walk T."/>
            <person name="White J."/>
            <person name="Yandava C."/>
            <person name="Haas B."/>
            <person name="Nusbaum C."/>
            <person name="Birren B."/>
        </authorList>
    </citation>
    <scope>NUCLEOTIDE SEQUENCE [LARGE SCALE GENOMIC DNA]</scope>
    <source>
        <strain evidence="4">ATCC 64411 / 73-15</strain>
    </source>
</reference>
<name>A0A0C4EBX4_MAGP6</name>
<dbReference type="OrthoDB" id="2498029at2759"/>
<dbReference type="Proteomes" id="UP000011715">
    <property type="component" value="Unassembled WGS sequence"/>
</dbReference>
<dbReference type="PANTHER" id="PTHR47751:SF2">
    <property type="entry name" value="DLTD N-TERMINAL DOMAIN PROTEIN (AFU_ORTHOLOGUE AFUA_8G00380)-RELATED"/>
    <property type="match status" value="1"/>
</dbReference>
<evidence type="ECO:0000313" key="3">
    <source>
        <dbReference type="EnsemblFungi" id="MAPG_10186T0"/>
    </source>
</evidence>
<keyword evidence="4" id="KW-1185">Reference proteome</keyword>
<dbReference type="ESTHER" id="magp6-a0a0c4ebx4">
    <property type="family name" value="Thiohydrolase"/>
</dbReference>
<reference evidence="3" key="4">
    <citation type="journal article" date="2015" name="G3 (Bethesda)">
        <title>Genome sequences of three phytopathogenic species of the Magnaporthaceae family of fungi.</title>
        <authorList>
            <person name="Okagaki L.H."/>
            <person name="Nunes C.C."/>
            <person name="Sailsbery J."/>
            <person name="Clay B."/>
            <person name="Brown D."/>
            <person name="John T."/>
            <person name="Oh Y."/>
            <person name="Young N."/>
            <person name="Fitzgerald M."/>
            <person name="Haas B.J."/>
            <person name="Zeng Q."/>
            <person name="Young S."/>
            <person name="Adiconis X."/>
            <person name="Fan L."/>
            <person name="Levin J.Z."/>
            <person name="Mitchell T.K."/>
            <person name="Okubara P.A."/>
            <person name="Farman M.L."/>
            <person name="Kohn L.M."/>
            <person name="Birren B."/>
            <person name="Ma L.-J."/>
            <person name="Dean R.A."/>
        </authorList>
    </citation>
    <scope>NUCLEOTIDE SEQUENCE</scope>
    <source>
        <strain evidence="3">ATCC 64411 / 73-15</strain>
    </source>
</reference>
<sequence length="289" mass="32441">MSRLDISFPTLDGLTLRGWLYPASKRGPGIIVSPGFNMPKEAFVPDIAEWYQKRDITALVFDTRSIGLSDGEPRREMNPRKRCEDLHDAVTYLSGLEMVDPEKVALWGLCFDGNMSLAATALDPRVSAVIAVAPIIDIHGFPERRRPVLELAMQDRAGRLAGNEPLYLPYVNEDGSVPLGPKLGPDFMPTLERLKIPVENRVTVQTYYNSFSWDLMTLIRHVSPTPAMMVTPEKDIECPAEEQIAAFEKMGEPKTFHLLPGKGHLDWAFGDLDATLDRQLEFLKESLKF</sequence>
<evidence type="ECO:0000313" key="2">
    <source>
        <dbReference type="EMBL" id="KLU91668.1"/>
    </source>
</evidence>
<evidence type="ECO:0008006" key="5">
    <source>
        <dbReference type="Google" id="ProtNLM"/>
    </source>
</evidence>
<reference evidence="2" key="2">
    <citation type="submission" date="2010-05" db="EMBL/GenBank/DDBJ databases">
        <title>The Genome Sequence of Magnaporthe poae strain ATCC 64411.</title>
        <authorList>
            <consortium name="The Broad Institute Genome Sequencing Platform"/>
            <consortium name="Broad Institute Genome Sequencing Center for Infectious Disease"/>
            <person name="Ma L.-J."/>
            <person name="Dead R."/>
            <person name="Young S."/>
            <person name="Zeng Q."/>
            <person name="Koehrsen M."/>
            <person name="Alvarado L."/>
            <person name="Berlin A."/>
            <person name="Chapman S.B."/>
            <person name="Chen Z."/>
            <person name="Freedman E."/>
            <person name="Gellesch M."/>
            <person name="Goldberg J."/>
            <person name="Griggs A."/>
            <person name="Gujja S."/>
            <person name="Heilman E.R."/>
            <person name="Heiman D."/>
            <person name="Hepburn T."/>
            <person name="Howarth C."/>
            <person name="Jen D."/>
            <person name="Larson L."/>
            <person name="Mehta T."/>
            <person name="Neiman D."/>
            <person name="Pearson M."/>
            <person name="Roberts A."/>
            <person name="Saif S."/>
            <person name="Shea T."/>
            <person name="Shenoy N."/>
            <person name="Sisk P."/>
            <person name="Stolte C."/>
            <person name="Sykes S."/>
            <person name="Walk T."/>
            <person name="White J."/>
            <person name="Yandava C."/>
            <person name="Haas B."/>
            <person name="Nusbaum C."/>
            <person name="Birren B."/>
        </authorList>
    </citation>
    <scope>NUCLEOTIDE SEQUENCE</scope>
    <source>
        <strain evidence="2">ATCC 64411</strain>
    </source>
</reference>
<dbReference type="EnsemblFungi" id="MAPG_10186T0">
    <property type="protein sequence ID" value="MAPG_10186T0"/>
    <property type="gene ID" value="MAPG_10186"/>
</dbReference>
<reference evidence="2" key="3">
    <citation type="submission" date="2011-03" db="EMBL/GenBank/DDBJ databases">
        <title>Annotation of Magnaporthe poae ATCC 64411.</title>
        <authorList>
            <person name="Ma L.-J."/>
            <person name="Dead R."/>
            <person name="Young S.K."/>
            <person name="Zeng Q."/>
            <person name="Gargeya S."/>
            <person name="Fitzgerald M."/>
            <person name="Haas B."/>
            <person name="Abouelleil A."/>
            <person name="Alvarado L."/>
            <person name="Arachchi H.M."/>
            <person name="Berlin A."/>
            <person name="Brown A."/>
            <person name="Chapman S.B."/>
            <person name="Chen Z."/>
            <person name="Dunbar C."/>
            <person name="Freedman E."/>
            <person name="Gearin G."/>
            <person name="Gellesch M."/>
            <person name="Goldberg J."/>
            <person name="Griggs A."/>
            <person name="Gujja S."/>
            <person name="Heiman D."/>
            <person name="Howarth C."/>
            <person name="Larson L."/>
            <person name="Lui A."/>
            <person name="MacDonald P.J.P."/>
            <person name="Mehta T."/>
            <person name="Montmayeur A."/>
            <person name="Murphy C."/>
            <person name="Neiman D."/>
            <person name="Pearson M."/>
            <person name="Priest M."/>
            <person name="Roberts A."/>
            <person name="Saif S."/>
            <person name="Shea T."/>
            <person name="Shenoy N."/>
            <person name="Sisk P."/>
            <person name="Stolte C."/>
            <person name="Sykes S."/>
            <person name="Yandava C."/>
            <person name="Wortman J."/>
            <person name="Nusbaum C."/>
            <person name="Birren B."/>
        </authorList>
    </citation>
    <scope>NUCLEOTIDE SEQUENCE</scope>
    <source>
        <strain evidence="2">ATCC 64411</strain>
    </source>
</reference>
<reference evidence="3" key="5">
    <citation type="submission" date="2015-06" db="UniProtKB">
        <authorList>
            <consortium name="EnsemblFungi"/>
        </authorList>
    </citation>
    <scope>IDENTIFICATION</scope>
    <source>
        <strain evidence="3">ATCC 64411</strain>
    </source>
</reference>
<dbReference type="InterPro" id="IPR010520">
    <property type="entry name" value="FrsA-like"/>
</dbReference>
<dbReference type="InterPro" id="IPR029058">
    <property type="entry name" value="AB_hydrolase_fold"/>
</dbReference>
<organism evidence="3 4">
    <name type="scientific">Magnaporthiopsis poae (strain ATCC 64411 / 73-15)</name>
    <name type="common">Kentucky bluegrass fungus</name>
    <name type="synonym">Magnaporthe poae</name>
    <dbReference type="NCBI Taxonomy" id="644358"/>
    <lineage>
        <taxon>Eukaryota</taxon>
        <taxon>Fungi</taxon>
        <taxon>Dikarya</taxon>
        <taxon>Ascomycota</taxon>
        <taxon>Pezizomycotina</taxon>
        <taxon>Sordariomycetes</taxon>
        <taxon>Sordariomycetidae</taxon>
        <taxon>Magnaporthales</taxon>
        <taxon>Magnaporthaceae</taxon>
        <taxon>Magnaporthiopsis</taxon>
    </lineage>
</organism>
<dbReference type="Gene3D" id="1.10.10.800">
    <property type="match status" value="1"/>
</dbReference>
<comment type="similarity">
    <text evidence="1">Belongs to the polyketide transferase af380 family.</text>
</comment>
<gene>
    <name evidence="2" type="ORF">MAPG_10186</name>
</gene>
<dbReference type="OMA" id="ETKIALW"/>
<dbReference type="PANTHER" id="PTHR47751">
    <property type="entry name" value="SUPERFAMILY HYDROLASE, PUTATIVE (AFU_ORTHOLOGUE AFUA_2G16580)-RELATED"/>
    <property type="match status" value="1"/>
</dbReference>
<accession>A0A0C4EBX4</accession>
<dbReference type="Pfam" id="PF06500">
    <property type="entry name" value="FrsA-like"/>
    <property type="match status" value="1"/>
</dbReference>
<dbReference type="EMBL" id="ADBL01002620">
    <property type="status" value="NOT_ANNOTATED_CDS"/>
    <property type="molecule type" value="Genomic_DNA"/>
</dbReference>
<dbReference type="EMBL" id="GL876977">
    <property type="protein sequence ID" value="KLU91668.1"/>
    <property type="molecule type" value="Genomic_DNA"/>
</dbReference>
<dbReference type="AlphaFoldDB" id="A0A0C4EBX4"/>
<proteinExistence type="inferred from homology"/>